<dbReference type="InterPro" id="IPR050386">
    <property type="entry name" value="Glycosyl_hydrolase_5"/>
</dbReference>
<reference evidence="10" key="2">
    <citation type="journal article" date="2020" name="Microorganisms">
        <title>Osmotic Adaptation and Compatible Solute Biosynthesis of Phototrophic Bacteria as Revealed from Genome Analyses.</title>
        <authorList>
            <person name="Imhoff J.F."/>
            <person name="Rahn T."/>
            <person name="Kunzel S."/>
            <person name="Keller A."/>
            <person name="Neulinger S.C."/>
        </authorList>
    </citation>
    <scope>NUCLEOTIDE SEQUENCE</scope>
    <source>
        <strain evidence="10">IM 151</strain>
    </source>
</reference>
<feature type="signal peptide" evidence="8">
    <location>
        <begin position="1"/>
        <end position="24"/>
    </location>
</feature>
<evidence type="ECO:0000313" key="10">
    <source>
        <dbReference type="EMBL" id="MBK1712486.1"/>
    </source>
</evidence>
<comment type="caution">
    <text evidence="10">The sequence shown here is derived from an EMBL/GenBank/DDBJ whole genome shotgun (WGS) entry which is preliminary data.</text>
</comment>
<keyword evidence="4" id="KW-0119">Carbohydrate metabolism</keyword>
<dbReference type="EMBL" id="NRRU01000019">
    <property type="protein sequence ID" value="MBK1712486.1"/>
    <property type="molecule type" value="Genomic_DNA"/>
</dbReference>
<keyword evidence="11" id="KW-1185">Reference proteome</keyword>
<keyword evidence="6" id="KW-0624">Polysaccharide degradation</keyword>
<keyword evidence="3" id="KW-0136">Cellulose degradation</keyword>
<keyword evidence="8" id="KW-0732">Signal</keyword>
<dbReference type="SUPFAM" id="SSF51445">
    <property type="entry name" value="(Trans)glycosidases"/>
    <property type="match status" value="1"/>
</dbReference>
<evidence type="ECO:0000256" key="5">
    <source>
        <dbReference type="ARBA" id="ARBA00023295"/>
    </source>
</evidence>
<evidence type="ECO:0000259" key="9">
    <source>
        <dbReference type="Pfam" id="PF00150"/>
    </source>
</evidence>
<dbReference type="RefSeq" id="WP_200378238.1">
    <property type="nucleotide sequence ID" value="NZ_NRRU01000019.1"/>
</dbReference>
<dbReference type="InterPro" id="IPR017853">
    <property type="entry name" value="GH"/>
</dbReference>
<feature type="domain" description="Glycoside hydrolase family 5" evidence="9">
    <location>
        <begin position="53"/>
        <end position="309"/>
    </location>
</feature>
<evidence type="ECO:0000313" key="11">
    <source>
        <dbReference type="Proteomes" id="UP001041814"/>
    </source>
</evidence>
<dbReference type="Proteomes" id="UP001041814">
    <property type="component" value="Unassembled WGS sequence"/>
</dbReference>
<feature type="chain" id="PRO_5046109504" description="Glycoside hydrolase family 5 domain-containing protein" evidence="8">
    <location>
        <begin position="25"/>
        <end position="349"/>
    </location>
</feature>
<evidence type="ECO:0000256" key="8">
    <source>
        <dbReference type="SAM" id="SignalP"/>
    </source>
</evidence>
<evidence type="ECO:0000256" key="3">
    <source>
        <dbReference type="ARBA" id="ARBA00023001"/>
    </source>
</evidence>
<evidence type="ECO:0000256" key="1">
    <source>
        <dbReference type="ARBA" id="ARBA00005641"/>
    </source>
</evidence>
<evidence type="ECO:0000256" key="6">
    <source>
        <dbReference type="ARBA" id="ARBA00023326"/>
    </source>
</evidence>
<accession>A0ABS1DTN2</accession>
<dbReference type="PANTHER" id="PTHR31297:SF41">
    <property type="entry name" value="ENDOGLUCANASE, PUTATIVE (AFU_ORTHOLOGUE AFUA_5G01830)-RELATED"/>
    <property type="match status" value="1"/>
</dbReference>
<dbReference type="PROSITE" id="PS51318">
    <property type="entry name" value="TAT"/>
    <property type="match status" value="1"/>
</dbReference>
<dbReference type="Pfam" id="PF00150">
    <property type="entry name" value="Cellulase"/>
    <property type="match status" value="1"/>
</dbReference>
<dbReference type="InterPro" id="IPR001547">
    <property type="entry name" value="Glyco_hydro_5"/>
</dbReference>
<reference evidence="10" key="1">
    <citation type="submission" date="2017-08" db="EMBL/GenBank/DDBJ databases">
        <authorList>
            <person name="Imhoff J.F."/>
            <person name="Rahn T."/>
            <person name="Kuenzel S."/>
            <person name="Neulinger S.C."/>
        </authorList>
    </citation>
    <scope>NUCLEOTIDE SEQUENCE</scope>
    <source>
        <strain evidence="10">IM 151</strain>
    </source>
</reference>
<keyword evidence="5 7" id="KW-0326">Glycosidase</keyword>
<sequence length="349" mass="38802">MIARRAVLAGAAGSALAATLPAQAACPGAGGPAVTGRGFHLGEVFNRPARDFVDMAAAGADLVRLGIALRPTPDGEAYEWPARGVDELMRTLQLAGDQRMKVIPVLRPSPDPRSPLWRRESLQRSLVALWRELATRLRGQAALAALDLVNEAHPSGRDFAEKERLWAALAMQLIAAVRAVDPRFDIVYEPSPGARPMAFRTVEALPVERVIYSVHFYEPFEFSHQDSGDPRFVGAVDYPGEVPGQGRYDAARLRADLEPVRAFQRRSGAPIYVGEFGAVRWAPPGARERYLADLIALFQEYRWSWTYHAFREWQGWDAEVGAGRQERRRSADEPAWRLLRRALAECPTR</sequence>
<organism evidence="10 11">
    <name type="scientific">Rubrivivax gelatinosus</name>
    <name type="common">Rhodocyclus gelatinosus</name>
    <name type="synonym">Rhodopseudomonas gelatinosa</name>
    <dbReference type="NCBI Taxonomy" id="28068"/>
    <lineage>
        <taxon>Bacteria</taxon>
        <taxon>Pseudomonadati</taxon>
        <taxon>Pseudomonadota</taxon>
        <taxon>Betaproteobacteria</taxon>
        <taxon>Burkholderiales</taxon>
        <taxon>Sphaerotilaceae</taxon>
        <taxon>Rubrivivax</taxon>
    </lineage>
</organism>
<evidence type="ECO:0000256" key="4">
    <source>
        <dbReference type="ARBA" id="ARBA00023277"/>
    </source>
</evidence>
<dbReference type="InterPro" id="IPR006311">
    <property type="entry name" value="TAT_signal"/>
</dbReference>
<evidence type="ECO:0000256" key="7">
    <source>
        <dbReference type="RuleBase" id="RU361153"/>
    </source>
</evidence>
<protein>
    <recommendedName>
        <fullName evidence="9">Glycoside hydrolase family 5 domain-containing protein</fullName>
    </recommendedName>
</protein>
<evidence type="ECO:0000256" key="2">
    <source>
        <dbReference type="ARBA" id="ARBA00022801"/>
    </source>
</evidence>
<name>A0ABS1DTN2_RUBGE</name>
<proteinExistence type="inferred from homology"/>
<gene>
    <name evidence="10" type="ORF">CKO43_06790</name>
</gene>
<dbReference type="Gene3D" id="3.20.20.80">
    <property type="entry name" value="Glycosidases"/>
    <property type="match status" value="1"/>
</dbReference>
<dbReference type="PANTHER" id="PTHR31297">
    <property type="entry name" value="GLUCAN ENDO-1,6-BETA-GLUCOSIDASE B"/>
    <property type="match status" value="1"/>
</dbReference>
<keyword evidence="2 7" id="KW-0378">Hydrolase</keyword>
<comment type="similarity">
    <text evidence="1 7">Belongs to the glycosyl hydrolase 5 (cellulase A) family.</text>
</comment>